<reference evidence="1" key="1">
    <citation type="journal article" date="2015" name="Nature">
        <title>Complex archaea that bridge the gap between prokaryotes and eukaryotes.</title>
        <authorList>
            <person name="Spang A."/>
            <person name="Saw J.H."/>
            <person name="Jorgensen S.L."/>
            <person name="Zaremba-Niedzwiedzka K."/>
            <person name="Martijn J."/>
            <person name="Lind A.E."/>
            <person name="van Eijk R."/>
            <person name="Schleper C."/>
            <person name="Guy L."/>
            <person name="Ettema T.J."/>
        </authorList>
    </citation>
    <scope>NUCLEOTIDE SEQUENCE</scope>
</reference>
<organism evidence="1">
    <name type="scientific">marine sediment metagenome</name>
    <dbReference type="NCBI Taxonomy" id="412755"/>
    <lineage>
        <taxon>unclassified sequences</taxon>
        <taxon>metagenomes</taxon>
        <taxon>ecological metagenomes</taxon>
    </lineage>
</organism>
<dbReference type="EMBL" id="LAZR01069920">
    <property type="protein sequence ID" value="KKK46757.1"/>
    <property type="molecule type" value="Genomic_DNA"/>
</dbReference>
<gene>
    <name evidence="1" type="ORF">LCGC14_3162030</name>
</gene>
<dbReference type="AlphaFoldDB" id="A0A0F8VR08"/>
<accession>A0A0F8VR08</accession>
<proteinExistence type="predicted"/>
<evidence type="ECO:0000313" key="1">
    <source>
        <dbReference type="EMBL" id="KKK46757.1"/>
    </source>
</evidence>
<name>A0A0F8VR08_9ZZZZ</name>
<protein>
    <submittedName>
        <fullName evidence="1">Uncharacterized protein</fullName>
    </submittedName>
</protein>
<sequence>ETDFFTSRSEFQWRQRAFNFSFIYRFNQPKKRENRRGGDFEGDQEEG</sequence>
<comment type="caution">
    <text evidence="1">The sequence shown here is derived from an EMBL/GenBank/DDBJ whole genome shotgun (WGS) entry which is preliminary data.</text>
</comment>
<feature type="non-terminal residue" evidence="1">
    <location>
        <position position="1"/>
    </location>
</feature>